<evidence type="ECO:0000313" key="3">
    <source>
        <dbReference type="Proteomes" id="UP001595897"/>
    </source>
</evidence>
<proteinExistence type="predicted"/>
<feature type="transmembrane region" description="Helical" evidence="1">
    <location>
        <begin position="20"/>
        <end position="42"/>
    </location>
</feature>
<comment type="caution">
    <text evidence="2">The sequence shown here is derived from an EMBL/GenBank/DDBJ whole genome shotgun (WGS) entry which is preliminary data.</text>
</comment>
<keyword evidence="1" id="KW-0812">Transmembrane</keyword>
<accession>A0ABV9LWY6</accession>
<keyword evidence="1" id="KW-0472">Membrane</keyword>
<organism evidence="2 3">
    <name type="scientific">Glaciecola siphonariae</name>
    <dbReference type="NCBI Taxonomy" id="521012"/>
    <lineage>
        <taxon>Bacteria</taxon>
        <taxon>Pseudomonadati</taxon>
        <taxon>Pseudomonadota</taxon>
        <taxon>Gammaproteobacteria</taxon>
        <taxon>Alteromonadales</taxon>
        <taxon>Alteromonadaceae</taxon>
        <taxon>Glaciecola</taxon>
    </lineage>
</organism>
<dbReference type="Gene3D" id="3.30.700.10">
    <property type="entry name" value="Glycoprotein, Type 4 Pilin"/>
    <property type="match status" value="1"/>
</dbReference>
<dbReference type="InterPro" id="IPR012902">
    <property type="entry name" value="N_methyl_site"/>
</dbReference>
<dbReference type="NCBIfam" id="TIGR02532">
    <property type="entry name" value="IV_pilin_GFxxxE"/>
    <property type="match status" value="1"/>
</dbReference>
<keyword evidence="3" id="KW-1185">Reference proteome</keyword>
<keyword evidence="1" id="KW-1133">Transmembrane helix</keyword>
<evidence type="ECO:0000256" key="1">
    <source>
        <dbReference type="SAM" id="Phobius"/>
    </source>
</evidence>
<dbReference type="InterPro" id="IPR045584">
    <property type="entry name" value="Pilin-like"/>
</dbReference>
<gene>
    <name evidence="2" type="ORF">ACFO4O_12915</name>
</gene>
<protein>
    <submittedName>
        <fullName evidence="2">Prepilin-type N-terminal cleavage/methylation domain-containing protein</fullName>
    </submittedName>
</protein>
<name>A0ABV9LWY6_9ALTE</name>
<dbReference type="EMBL" id="JBHSGU010000005">
    <property type="protein sequence ID" value="MFC4701067.1"/>
    <property type="molecule type" value="Genomic_DNA"/>
</dbReference>
<dbReference type="Pfam" id="PF07963">
    <property type="entry name" value="N_methyl"/>
    <property type="match status" value="1"/>
</dbReference>
<dbReference type="RefSeq" id="WP_382409172.1">
    <property type="nucleotide sequence ID" value="NZ_JBHSGU010000005.1"/>
</dbReference>
<evidence type="ECO:0000313" key="2">
    <source>
        <dbReference type="EMBL" id="MFC4701067.1"/>
    </source>
</evidence>
<dbReference type="PROSITE" id="PS00409">
    <property type="entry name" value="PROKAR_NTER_METHYL"/>
    <property type="match status" value="1"/>
</dbReference>
<reference evidence="3" key="1">
    <citation type="journal article" date="2019" name="Int. J. Syst. Evol. Microbiol.">
        <title>The Global Catalogue of Microorganisms (GCM) 10K type strain sequencing project: providing services to taxonomists for standard genome sequencing and annotation.</title>
        <authorList>
            <consortium name="The Broad Institute Genomics Platform"/>
            <consortium name="The Broad Institute Genome Sequencing Center for Infectious Disease"/>
            <person name="Wu L."/>
            <person name="Ma J."/>
        </authorList>
    </citation>
    <scope>NUCLEOTIDE SEQUENCE [LARGE SCALE GENOMIC DNA]</scope>
    <source>
        <strain evidence="3">KACC 12507</strain>
    </source>
</reference>
<dbReference type="Proteomes" id="UP001595897">
    <property type="component" value="Unassembled WGS sequence"/>
</dbReference>
<sequence>MPFACVQTRLSSANQRGFTLVELITVVIVIGIIAVAAAPRFISTDSFSEYAMVQRLQTAMRTLQIQSMHDTRPNFCYKMNFATGSSSAFGPSVHQYQNGQQVSSCANSIDFTAPKYLRSDADELSANNITLSALDSGVSMSGLSFNSLGQPITNVGNCAGGCEIRFVGTMQAKVCVASQGYVYAC</sequence>
<dbReference type="SUPFAM" id="SSF54523">
    <property type="entry name" value="Pili subunits"/>
    <property type="match status" value="1"/>
</dbReference>